<protein>
    <submittedName>
        <fullName evidence="1">Uncharacterized protein</fullName>
    </submittedName>
</protein>
<reference evidence="1" key="1">
    <citation type="journal article" date="2015" name="Nature">
        <title>Complex archaea that bridge the gap between prokaryotes and eukaryotes.</title>
        <authorList>
            <person name="Spang A."/>
            <person name="Saw J.H."/>
            <person name="Jorgensen S.L."/>
            <person name="Zaremba-Niedzwiedzka K."/>
            <person name="Martijn J."/>
            <person name="Lind A.E."/>
            <person name="van Eijk R."/>
            <person name="Schleper C."/>
            <person name="Guy L."/>
            <person name="Ettema T.J."/>
        </authorList>
    </citation>
    <scope>NUCLEOTIDE SEQUENCE</scope>
</reference>
<sequence length="40" mass="4956">MILKKRSEHLNKKYIIRYERAYDMMLNVLKQIPSDLPRHI</sequence>
<name>A0A0F9GI02_9ZZZZ</name>
<accession>A0A0F9GI02</accession>
<comment type="caution">
    <text evidence="1">The sequence shown here is derived from an EMBL/GenBank/DDBJ whole genome shotgun (WGS) entry which is preliminary data.</text>
</comment>
<gene>
    <name evidence="1" type="ORF">LCGC14_1824950</name>
</gene>
<organism evidence="1">
    <name type="scientific">marine sediment metagenome</name>
    <dbReference type="NCBI Taxonomy" id="412755"/>
    <lineage>
        <taxon>unclassified sequences</taxon>
        <taxon>metagenomes</taxon>
        <taxon>ecological metagenomes</taxon>
    </lineage>
</organism>
<evidence type="ECO:0000313" key="1">
    <source>
        <dbReference type="EMBL" id="KKL98388.1"/>
    </source>
</evidence>
<dbReference type="EMBL" id="LAZR01017936">
    <property type="protein sequence ID" value="KKL98388.1"/>
    <property type="molecule type" value="Genomic_DNA"/>
</dbReference>
<proteinExistence type="predicted"/>
<dbReference type="AlphaFoldDB" id="A0A0F9GI02"/>